<dbReference type="RefSeq" id="XP_029216276.1">
    <property type="nucleotide sequence ID" value="XM_029360300.1"/>
</dbReference>
<feature type="coiled-coil region" evidence="1">
    <location>
        <begin position="170"/>
        <end position="197"/>
    </location>
</feature>
<dbReference type="KEGG" id="bbes:BESB_015850"/>
<keyword evidence="5" id="KW-1185">Reference proteome</keyword>
<keyword evidence="3" id="KW-1133">Transmembrane helix</keyword>
<keyword evidence="1" id="KW-0175">Coiled coil</keyword>
<protein>
    <recommendedName>
        <fullName evidence="6">Transmembrane protein</fullName>
    </recommendedName>
</protein>
<accession>A0A2A9M9H7</accession>
<comment type="caution">
    <text evidence="4">The sequence shown here is derived from an EMBL/GenBank/DDBJ whole genome shotgun (WGS) entry which is preliminary data.</text>
</comment>
<evidence type="ECO:0008006" key="6">
    <source>
        <dbReference type="Google" id="ProtNLM"/>
    </source>
</evidence>
<evidence type="ECO:0000256" key="3">
    <source>
        <dbReference type="SAM" id="Phobius"/>
    </source>
</evidence>
<reference evidence="4 5" key="1">
    <citation type="submission" date="2017-09" db="EMBL/GenBank/DDBJ databases">
        <title>Genome sequencing of Besnoitia besnoiti strain Bb-Ger1.</title>
        <authorList>
            <person name="Schares G."/>
            <person name="Venepally P."/>
            <person name="Lorenzi H.A."/>
        </authorList>
    </citation>
    <scope>NUCLEOTIDE SEQUENCE [LARGE SCALE GENOMIC DNA]</scope>
    <source>
        <strain evidence="4 5">Bb-Ger1</strain>
    </source>
</reference>
<gene>
    <name evidence="4" type="ORF">BESB_015850</name>
</gene>
<feature type="compositionally biased region" description="Low complexity" evidence="2">
    <location>
        <begin position="443"/>
        <end position="457"/>
    </location>
</feature>
<sequence length="582" mass="63228">MANAAPRMRRAAIEVLEDRARIFESRDEVSTEEQVMGAVADAIGGLSGARAGRSRRGTVRRRLTKASRTLFVFTTLVALSIALLRFSSCMRKLALGRGVPEFGIGVGQQARRRLASADGEKSREGDLVEACKRQSVEEAAAQREVLLDWYVEHQASSHEESGMPEDVALMEAVIDSSQASEEQLEDLRAKVENAESGRAFGKSLGEGVHQFRGVGGVTVEQLTEGVSVSEDSLDLESPVSNSRGEYFAPESNVWSFAGLAGERPGLEIGPVGTRFWETKCREWLQQKVEEEAKRLAMIHLHVKHVHASASDAAQGKEREALVREWFPDAEDRRDTEEYLTAVFGKEVFDAVVSAQFLASPVLKQYAAGVDLVERQILWGCTTAESVEMETADAEEPQVESELMLREAWERRPDSYTWDQGPSDELLLWLGERALKTKVEAEAESAASSSVADSSTPAEAEHALLEDPTPSGSAEEDGALGQGAAAPPRGSSEAGGERSLASRGFELAFSLEEARILEGLLPDAQSLFTEAFGREGGEDLTVQQKAASARVSVLSALGDRLFAEKLAEQQTELDAPHPLAVQE</sequence>
<evidence type="ECO:0000256" key="1">
    <source>
        <dbReference type="SAM" id="Coils"/>
    </source>
</evidence>
<dbReference type="VEuPathDB" id="ToxoDB:BESB_015850"/>
<organism evidence="4 5">
    <name type="scientific">Besnoitia besnoiti</name>
    <name type="common">Apicomplexan protozoan</name>
    <dbReference type="NCBI Taxonomy" id="94643"/>
    <lineage>
        <taxon>Eukaryota</taxon>
        <taxon>Sar</taxon>
        <taxon>Alveolata</taxon>
        <taxon>Apicomplexa</taxon>
        <taxon>Conoidasida</taxon>
        <taxon>Coccidia</taxon>
        <taxon>Eucoccidiorida</taxon>
        <taxon>Eimeriorina</taxon>
        <taxon>Sarcocystidae</taxon>
        <taxon>Besnoitia</taxon>
    </lineage>
</organism>
<keyword evidence="3" id="KW-0812">Transmembrane</keyword>
<dbReference type="EMBL" id="NWUJ01000011">
    <property type="protein sequence ID" value="PFH32267.1"/>
    <property type="molecule type" value="Genomic_DNA"/>
</dbReference>
<dbReference type="GeneID" id="40306646"/>
<keyword evidence="3" id="KW-0472">Membrane</keyword>
<evidence type="ECO:0000313" key="4">
    <source>
        <dbReference type="EMBL" id="PFH32267.1"/>
    </source>
</evidence>
<evidence type="ECO:0000256" key="2">
    <source>
        <dbReference type="SAM" id="MobiDB-lite"/>
    </source>
</evidence>
<name>A0A2A9M9H7_BESBE</name>
<dbReference type="Proteomes" id="UP000224006">
    <property type="component" value="Chromosome X"/>
</dbReference>
<dbReference type="AlphaFoldDB" id="A0A2A9M9H7"/>
<feature type="region of interest" description="Disordered" evidence="2">
    <location>
        <begin position="443"/>
        <end position="497"/>
    </location>
</feature>
<feature type="transmembrane region" description="Helical" evidence="3">
    <location>
        <begin position="70"/>
        <end position="87"/>
    </location>
</feature>
<evidence type="ECO:0000313" key="5">
    <source>
        <dbReference type="Proteomes" id="UP000224006"/>
    </source>
</evidence>
<proteinExistence type="predicted"/>